<proteinExistence type="inferred from homology"/>
<dbReference type="InterPro" id="IPR010917">
    <property type="entry name" value="TonB_rcpt_CS"/>
</dbReference>
<evidence type="ECO:0000256" key="4">
    <source>
        <dbReference type="ARBA" id="ARBA00023136"/>
    </source>
</evidence>
<sequence>MKLTQKSLKSVLLASTVLILPAEAIAQDKPELMTVDVEEITVTGRYVPDEKRATSEIANVLDSEAFALAGDSDIASAIQRLPGLSRTRDGYVYVRGLGDRYSSTLLNGSGIPSTDPLRRVVPLDIFPTSLISSVLVQKTYSPEFPADFGGGVIDLRTKAIPDDFVLEIGISGKYNTEATGKTGLNYDGTGSEIFGFGGSRRDIPEELLKDVTLASLTPEELEAAGEAIPNIWSIDSEPLYPGAGFDLVWGNRYDVGDESAFGFFTAVTYDINQRHRDGVRRTVTTSNAGPVIRSNAAPEVCDMPEFDGEDVSGCGVRQSNTDISLNGILSLGYEFNADHSINFTGTVLRDSSKRALIEKGQFAQEDALRTRSFIDWIESQVWTNQLTGEHYVNLFGDSDTFQTTKINWRANISRSDRDVPLRRDTTYEYNPQLDADLILARTDSNTTVYNALDEETMEFGLDFVQPMYIGGFLADVKGGFTYQDKDRSFGLVRYNFAFPAGISTDLRALAPEIIFGPGNIRPGGITLTEIFDASDFYSAQFENIQGYLGADIEISPRLRFAFGWRYENSEQVIDTVDRITLDPLLVTQKGEYWLPAATMTYEIVDNMQIRFAYSQTVNRPEARELSTARFLDDERNISVQGNPELRIAEIDNYDARFEWYFAPGESLTIGAFYKKFSNPIERSSRALGEGRLITYVNGESGELKGIEVEVEKILDVQDWFGWEFYGREFYVRANGSYIDSETVTATADLGVVTNAVRTFQGQSKWLANTQLGWRGDVDNMSLILNYTGRRQALLGVFGAGDEYENPPLLLDFVYSREFEVGSNILEVSLEAGNLLGDEIEYVQDGVITEGYEIGRTFSIGFKYKF</sequence>
<keyword evidence="11" id="KW-1185">Reference proteome</keyword>
<accession>A0ABV8UA45</accession>
<dbReference type="RefSeq" id="WP_197421265.1">
    <property type="nucleotide sequence ID" value="NZ_JBHSCR010000005.1"/>
</dbReference>
<dbReference type="Pfam" id="PF07715">
    <property type="entry name" value="Plug"/>
    <property type="match status" value="1"/>
</dbReference>
<evidence type="ECO:0000256" key="6">
    <source>
        <dbReference type="RuleBase" id="RU003357"/>
    </source>
</evidence>
<evidence type="ECO:0000256" key="2">
    <source>
        <dbReference type="ARBA" id="ARBA00022729"/>
    </source>
</evidence>
<keyword evidence="4 6" id="KW-0472">Membrane</keyword>
<keyword evidence="10" id="KW-0675">Receptor</keyword>
<gene>
    <name evidence="10" type="ORF">ACFO5Q_09300</name>
</gene>
<dbReference type="InterPro" id="IPR000531">
    <property type="entry name" value="Beta-barrel_TonB"/>
</dbReference>
<evidence type="ECO:0000313" key="10">
    <source>
        <dbReference type="EMBL" id="MFC4348038.1"/>
    </source>
</evidence>
<name>A0ABV8UA45_9PROT</name>
<organism evidence="10 11">
    <name type="scientific">Kordiimonas lipolytica</name>
    <dbReference type="NCBI Taxonomy" id="1662421"/>
    <lineage>
        <taxon>Bacteria</taxon>
        <taxon>Pseudomonadati</taxon>
        <taxon>Pseudomonadota</taxon>
        <taxon>Alphaproteobacteria</taxon>
        <taxon>Kordiimonadales</taxon>
        <taxon>Kordiimonadaceae</taxon>
        <taxon>Kordiimonas</taxon>
    </lineage>
</organism>
<dbReference type="Proteomes" id="UP001595776">
    <property type="component" value="Unassembled WGS sequence"/>
</dbReference>
<comment type="subcellular location">
    <subcellularLocation>
        <location evidence="1 6">Cell outer membrane</location>
    </subcellularLocation>
</comment>
<dbReference type="PROSITE" id="PS01156">
    <property type="entry name" value="TONB_DEPENDENT_REC_2"/>
    <property type="match status" value="1"/>
</dbReference>
<comment type="similarity">
    <text evidence="6">Belongs to the TonB-dependent receptor family.</text>
</comment>
<protein>
    <submittedName>
        <fullName evidence="10">TonB-dependent receptor domain-containing protein</fullName>
    </submittedName>
</protein>
<dbReference type="PANTHER" id="PTHR40980:SF5">
    <property type="entry name" value="TONB-DEPENDENT RECEPTOR"/>
    <property type="match status" value="1"/>
</dbReference>
<reference evidence="11" key="1">
    <citation type="journal article" date="2019" name="Int. J. Syst. Evol. Microbiol.">
        <title>The Global Catalogue of Microorganisms (GCM) 10K type strain sequencing project: providing services to taxonomists for standard genome sequencing and annotation.</title>
        <authorList>
            <consortium name="The Broad Institute Genomics Platform"/>
            <consortium name="The Broad Institute Genome Sequencing Center for Infectious Disease"/>
            <person name="Wu L."/>
            <person name="Ma J."/>
        </authorList>
    </citation>
    <scope>NUCLEOTIDE SEQUENCE [LARGE SCALE GENOMIC DNA]</scope>
    <source>
        <strain evidence="11">CGMCC 1.15304</strain>
    </source>
</reference>
<evidence type="ECO:0000259" key="8">
    <source>
        <dbReference type="Pfam" id="PF00593"/>
    </source>
</evidence>
<evidence type="ECO:0000256" key="5">
    <source>
        <dbReference type="ARBA" id="ARBA00023237"/>
    </source>
</evidence>
<dbReference type="InterPro" id="IPR037066">
    <property type="entry name" value="Plug_dom_sf"/>
</dbReference>
<feature type="signal peptide" evidence="7">
    <location>
        <begin position="1"/>
        <end position="26"/>
    </location>
</feature>
<dbReference type="SUPFAM" id="SSF56935">
    <property type="entry name" value="Porins"/>
    <property type="match status" value="1"/>
</dbReference>
<keyword evidence="2 7" id="KW-0732">Signal</keyword>
<feature type="domain" description="TonB-dependent receptor-like beta-barrel" evidence="8">
    <location>
        <begin position="394"/>
        <end position="787"/>
    </location>
</feature>
<dbReference type="PANTHER" id="PTHR40980">
    <property type="entry name" value="PLUG DOMAIN-CONTAINING PROTEIN"/>
    <property type="match status" value="1"/>
</dbReference>
<dbReference type="Gene3D" id="2.40.170.20">
    <property type="entry name" value="TonB-dependent receptor, beta-barrel domain"/>
    <property type="match status" value="1"/>
</dbReference>
<comment type="caution">
    <text evidence="10">The sequence shown here is derived from an EMBL/GenBank/DDBJ whole genome shotgun (WGS) entry which is preliminary data.</text>
</comment>
<evidence type="ECO:0000259" key="9">
    <source>
        <dbReference type="Pfam" id="PF07715"/>
    </source>
</evidence>
<evidence type="ECO:0000256" key="1">
    <source>
        <dbReference type="ARBA" id="ARBA00004442"/>
    </source>
</evidence>
<evidence type="ECO:0000256" key="3">
    <source>
        <dbReference type="ARBA" id="ARBA00023077"/>
    </source>
</evidence>
<evidence type="ECO:0000313" key="11">
    <source>
        <dbReference type="Proteomes" id="UP001595776"/>
    </source>
</evidence>
<keyword evidence="5" id="KW-0998">Cell outer membrane</keyword>
<evidence type="ECO:0000256" key="7">
    <source>
        <dbReference type="SAM" id="SignalP"/>
    </source>
</evidence>
<dbReference type="Pfam" id="PF00593">
    <property type="entry name" value="TonB_dep_Rec_b-barrel"/>
    <property type="match status" value="1"/>
</dbReference>
<feature type="domain" description="TonB-dependent receptor plug" evidence="9">
    <location>
        <begin position="51"/>
        <end position="152"/>
    </location>
</feature>
<feature type="chain" id="PRO_5046516942" evidence="7">
    <location>
        <begin position="27"/>
        <end position="865"/>
    </location>
</feature>
<dbReference type="Gene3D" id="2.170.130.10">
    <property type="entry name" value="TonB-dependent receptor, plug domain"/>
    <property type="match status" value="1"/>
</dbReference>
<keyword evidence="3 6" id="KW-0798">TonB box</keyword>
<dbReference type="InterPro" id="IPR036942">
    <property type="entry name" value="Beta-barrel_TonB_sf"/>
</dbReference>
<dbReference type="EMBL" id="JBHSCR010000005">
    <property type="protein sequence ID" value="MFC4348038.1"/>
    <property type="molecule type" value="Genomic_DNA"/>
</dbReference>
<dbReference type="InterPro" id="IPR012910">
    <property type="entry name" value="Plug_dom"/>
</dbReference>